<evidence type="ECO:0000313" key="1">
    <source>
        <dbReference type="EMBL" id="JAR94679.1"/>
    </source>
</evidence>
<dbReference type="EMBL" id="GEGO01000725">
    <property type="protein sequence ID" value="JAR94679.1"/>
    <property type="molecule type" value="Transcribed_RNA"/>
</dbReference>
<protein>
    <submittedName>
        <fullName evidence="1">Uncharacterized protein</fullName>
    </submittedName>
</protein>
<accession>A0A147BV35</accession>
<proteinExistence type="predicted"/>
<sequence length="67" mass="7974">FSDISCQCIILSSLLIKHIEWTDNRLKNGLSGYLDCFFRGTDVVCFEVRFYYRVCFCFCDCRRLRNA</sequence>
<feature type="non-terminal residue" evidence="1">
    <location>
        <position position="67"/>
    </location>
</feature>
<dbReference type="AlphaFoldDB" id="A0A147BV35"/>
<organism evidence="1">
    <name type="scientific">Ixodes ricinus</name>
    <name type="common">Common tick</name>
    <name type="synonym">Acarus ricinus</name>
    <dbReference type="NCBI Taxonomy" id="34613"/>
    <lineage>
        <taxon>Eukaryota</taxon>
        <taxon>Metazoa</taxon>
        <taxon>Ecdysozoa</taxon>
        <taxon>Arthropoda</taxon>
        <taxon>Chelicerata</taxon>
        <taxon>Arachnida</taxon>
        <taxon>Acari</taxon>
        <taxon>Parasitiformes</taxon>
        <taxon>Ixodida</taxon>
        <taxon>Ixodoidea</taxon>
        <taxon>Ixodidae</taxon>
        <taxon>Ixodinae</taxon>
        <taxon>Ixodes</taxon>
    </lineage>
</organism>
<name>A0A147BV35_IXORI</name>
<reference evidence="1" key="1">
    <citation type="journal article" date="2018" name="PLoS Negl. Trop. Dis.">
        <title>Sialome diversity of ticks revealed by RNAseq of single tick salivary glands.</title>
        <authorList>
            <person name="Perner J."/>
            <person name="Kropackova S."/>
            <person name="Kopacek P."/>
            <person name="Ribeiro J.M."/>
        </authorList>
    </citation>
    <scope>NUCLEOTIDE SEQUENCE</scope>
    <source>
        <strain evidence="1">Siblings of single egg batch collected in Ceske Budejovice</strain>
        <tissue evidence="1">Salivary glands</tissue>
    </source>
</reference>
<feature type="non-terminal residue" evidence="1">
    <location>
        <position position="1"/>
    </location>
</feature>